<dbReference type="RefSeq" id="WP_074874593.1">
    <property type="nucleotide sequence ID" value="NZ_FNTF01000002.1"/>
</dbReference>
<dbReference type="EMBL" id="FNTF01000002">
    <property type="protein sequence ID" value="SED06647.1"/>
    <property type="molecule type" value="Genomic_DNA"/>
</dbReference>
<dbReference type="Proteomes" id="UP000183114">
    <property type="component" value="Unassembled WGS sequence"/>
</dbReference>
<protein>
    <submittedName>
        <fullName evidence="1">Uncharacterized protein</fullName>
    </submittedName>
</protein>
<name>A0A1H4XM51_9PSED</name>
<evidence type="ECO:0000313" key="2">
    <source>
        <dbReference type="Proteomes" id="UP000183114"/>
    </source>
</evidence>
<organism evidence="1 2">
    <name type="scientific">Pseudomonas frederiksbergensis</name>
    <dbReference type="NCBI Taxonomy" id="104087"/>
    <lineage>
        <taxon>Bacteria</taxon>
        <taxon>Pseudomonadati</taxon>
        <taxon>Pseudomonadota</taxon>
        <taxon>Gammaproteobacteria</taxon>
        <taxon>Pseudomonadales</taxon>
        <taxon>Pseudomonadaceae</taxon>
        <taxon>Pseudomonas</taxon>
    </lineage>
</organism>
<accession>A0A1H4XM51</accession>
<reference evidence="1 2" key="1">
    <citation type="submission" date="2016-10" db="EMBL/GenBank/DDBJ databases">
        <authorList>
            <person name="de Groot N.N."/>
        </authorList>
    </citation>
    <scope>NUCLEOTIDE SEQUENCE [LARGE SCALE GENOMIC DNA]</scope>
    <source>
        <strain evidence="1 2">BS3655</strain>
    </source>
</reference>
<dbReference type="AlphaFoldDB" id="A0A1H4XM51"/>
<proteinExistence type="predicted"/>
<evidence type="ECO:0000313" key="1">
    <source>
        <dbReference type="EMBL" id="SED06647.1"/>
    </source>
</evidence>
<gene>
    <name evidence="1" type="ORF">SAMN04490185_2690</name>
</gene>
<sequence length="215" mass="24351">MTAELKTFNLVAPKVLEASGADGKRLNFNDVYNSTHVNVQVPHYVGMLNGHEVRVRWTNGRYKYDSETLTVGTPGLLNFKIPRLEVIDSIDSLVTVNYSVRLNPDVPLIISKSLSLNVDEQVFDLPEPRLSADRQKVTVKFLNMTPGYTIRIRWHGVVIRDTESQAIQNSSSMAFDIPANWIKENTGKTVLINYSVRRSGSNDNLMLSRLRRITF</sequence>